<feature type="region of interest" description="Disordered" evidence="1">
    <location>
        <begin position="1"/>
        <end position="23"/>
    </location>
</feature>
<protein>
    <submittedName>
        <fullName evidence="3">D-arabinose 1-dehydrogenase-like Zn-dependent alcohol dehydrogenase</fullName>
    </submittedName>
</protein>
<sequence>MSDNDIHRHPGDAPARTDHRSQIPAIDTAYHLDGGLSRAERSRPEPGPHQVLIRVRAASVNRRDLMLMDGTYPLPATPGIVPLSDGVGEVIALGSGVTGAGIGDRITASYFVHWVDGPQTLATAAEQYGANFDGFLATYALIEEDSIVHVPAHLTDAEAATLSCAGLVAWSALTTPAPLAPGARVLTVGSGAVALYAIQFAKMLGAEVISITSSQEKADRLRALGADAVIDRTVTTDWGDAVMEMTGTGAEHIIDAVGLPTLEQSVRAGAYNSTVTMIGAMTPAPGTTRPDNPFGSSYLSIRRIAVGSRTGFEAMNRAITEHRLRPVIDRIFDFDDAVEAYDYLRSGASFGKVVIAVD</sequence>
<dbReference type="SMART" id="SM00829">
    <property type="entry name" value="PKS_ER"/>
    <property type="match status" value="1"/>
</dbReference>
<dbReference type="InterPro" id="IPR011032">
    <property type="entry name" value="GroES-like_sf"/>
</dbReference>
<dbReference type="InterPro" id="IPR013149">
    <property type="entry name" value="ADH-like_C"/>
</dbReference>
<dbReference type="Gene3D" id="3.40.50.720">
    <property type="entry name" value="NAD(P)-binding Rossmann-like Domain"/>
    <property type="match status" value="1"/>
</dbReference>
<dbReference type="Gene3D" id="3.90.180.10">
    <property type="entry name" value="Medium-chain alcohol dehydrogenases, catalytic domain"/>
    <property type="match status" value="1"/>
</dbReference>
<gene>
    <name evidence="3" type="ORF">ATK86_1853</name>
</gene>
<dbReference type="EMBL" id="PJMW01000002">
    <property type="protein sequence ID" value="PKV77508.1"/>
    <property type="molecule type" value="Genomic_DNA"/>
</dbReference>
<evidence type="ECO:0000313" key="4">
    <source>
        <dbReference type="Proteomes" id="UP000233766"/>
    </source>
</evidence>
<accession>A0A2N3V7B0</accession>
<dbReference type="CDD" id="cd08276">
    <property type="entry name" value="MDR7"/>
    <property type="match status" value="1"/>
</dbReference>
<dbReference type="Pfam" id="PF00107">
    <property type="entry name" value="ADH_zinc_N"/>
    <property type="match status" value="1"/>
</dbReference>
<dbReference type="InterPro" id="IPR013154">
    <property type="entry name" value="ADH-like_N"/>
</dbReference>
<feature type="compositionally biased region" description="Basic and acidic residues" evidence="1">
    <location>
        <begin position="1"/>
        <end position="21"/>
    </location>
</feature>
<dbReference type="InterPro" id="IPR020843">
    <property type="entry name" value="ER"/>
</dbReference>
<proteinExistence type="predicted"/>
<organism evidence="3 4">
    <name type="scientific">Nocardia fluminea</name>
    <dbReference type="NCBI Taxonomy" id="134984"/>
    <lineage>
        <taxon>Bacteria</taxon>
        <taxon>Bacillati</taxon>
        <taxon>Actinomycetota</taxon>
        <taxon>Actinomycetes</taxon>
        <taxon>Mycobacteriales</taxon>
        <taxon>Nocardiaceae</taxon>
        <taxon>Nocardia</taxon>
    </lineage>
</organism>
<comment type="caution">
    <text evidence="3">The sequence shown here is derived from an EMBL/GenBank/DDBJ whole genome shotgun (WGS) entry which is preliminary data.</text>
</comment>
<dbReference type="SUPFAM" id="SSF51735">
    <property type="entry name" value="NAD(P)-binding Rossmann-fold domains"/>
    <property type="match status" value="1"/>
</dbReference>
<dbReference type="InterPro" id="IPR052711">
    <property type="entry name" value="Zinc_ADH-like"/>
</dbReference>
<reference evidence="3 4" key="1">
    <citation type="submission" date="2017-12" db="EMBL/GenBank/DDBJ databases">
        <title>Sequencing the genomes of 1000 Actinobacteria strains.</title>
        <authorList>
            <person name="Klenk H.-P."/>
        </authorList>
    </citation>
    <scope>NUCLEOTIDE SEQUENCE [LARGE SCALE GENOMIC DNA]</scope>
    <source>
        <strain evidence="3 4">DSM 44489</strain>
    </source>
</reference>
<dbReference type="InterPro" id="IPR036291">
    <property type="entry name" value="NAD(P)-bd_dom_sf"/>
</dbReference>
<evidence type="ECO:0000256" key="1">
    <source>
        <dbReference type="SAM" id="MobiDB-lite"/>
    </source>
</evidence>
<dbReference type="Pfam" id="PF08240">
    <property type="entry name" value="ADH_N"/>
    <property type="match status" value="1"/>
</dbReference>
<dbReference type="RefSeq" id="WP_245914309.1">
    <property type="nucleotide sequence ID" value="NZ_PJMW01000002.1"/>
</dbReference>
<evidence type="ECO:0000313" key="3">
    <source>
        <dbReference type="EMBL" id="PKV77508.1"/>
    </source>
</evidence>
<dbReference type="SUPFAM" id="SSF50129">
    <property type="entry name" value="GroES-like"/>
    <property type="match status" value="1"/>
</dbReference>
<keyword evidence="4" id="KW-1185">Reference proteome</keyword>
<evidence type="ECO:0000259" key="2">
    <source>
        <dbReference type="SMART" id="SM00829"/>
    </source>
</evidence>
<feature type="domain" description="Enoyl reductase (ER)" evidence="2">
    <location>
        <begin position="31"/>
        <end position="355"/>
    </location>
</feature>
<dbReference type="Proteomes" id="UP000233766">
    <property type="component" value="Unassembled WGS sequence"/>
</dbReference>
<dbReference type="PANTHER" id="PTHR45033:SF2">
    <property type="entry name" value="ZINC-TYPE ALCOHOL DEHYDROGENASE-LIKE PROTEIN C1773.06C"/>
    <property type="match status" value="1"/>
</dbReference>
<dbReference type="AlphaFoldDB" id="A0A2N3V7B0"/>
<name>A0A2N3V7B0_9NOCA</name>
<dbReference type="GO" id="GO:0016491">
    <property type="term" value="F:oxidoreductase activity"/>
    <property type="evidence" value="ECO:0007669"/>
    <property type="project" value="InterPro"/>
</dbReference>
<dbReference type="PANTHER" id="PTHR45033">
    <property type="match status" value="1"/>
</dbReference>